<comment type="subunit">
    <text evidence="4 8">Monomer.</text>
</comment>
<dbReference type="PRINTS" id="PR00151">
    <property type="entry name" value="PORPHBDMNASE"/>
</dbReference>
<dbReference type="PIRSF" id="PIRSF001438">
    <property type="entry name" value="4pyrrol_synth_OHMeBilane_synth"/>
    <property type="match status" value="1"/>
</dbReference>
<evidence type="ECO:0000259" key="9">
    <source>
        <dbReference type="Pfam" id="PF01379"/>
    </source>
</evidence>
<dbReference type="Proteomes" id="UP000009374">
    <property type="component" value="Unassembled WGS sequence"/>
</dbReference>
<dbReference type="Gene3D" id="3.40.190.10">
    <property type="entry name" value="Periplasmic binding protein-like II"/>
    <property type="match status" value="2"/>
</dbReference>
<evidence type="ECO:0000256" key="4">
    <source>
        <dbReference type="ARBA" id="ARBA00011245"/>
    </source>
</evidence>
<dbReference type="NCBIfam" id="TIGR00212">
    <property type="entry name" value="hemC"/>
    <property type="match status" value="1"/>
</dbReference>
<dbReference type="Gene3D" id="3.30.160.40">
    <property type="entry name" value="Porphobilinogen deaminase, C-terminal domain"/>
    <property type="match status" value="1"/>
</dbReference>
<dbReference type="HAMAP" id="MF_00260">
    <property type="entry name" value="Porphobil_deam"/>
    <property type="match status" value="1"/>
</dbReference>
<dbReference type="InterPro" id="IPR000860">
    <property type="entry name" value="HemC"/>
</dbReference>
<dbReference type="SUPFAM" id="SSF54782">
    <property type="entry name" value="Porphobilinogen deaminase (hydroxymethylbilane synthase), C-terminal domain"/>
    <property type="match status" value="1"/>
</dbReference>
<dbReference type="PANTHER" id="PTHR11557:SF0">
    <property type="entry name" value="PORPHOBILINOGEN DEAMINASE"/>
    <property type="match status" value="1"/>
</dbReference>
<sequence>MLSPSDSSPIRIGTRGSELALWQARHVAAMIRHTAGLESELTIIKTTGDMILSVPLSQVGGKGLFVKEIEEALIAGTIDLAVHSMKDVPAFLPEGLEIGAILSREDPRDAFVSNAYSSFSSLPPGARIGTSSLRRMAQLKKRRPDLRFESLRGNVGTRLRKLDENQIDAIILAAAGLIRLGFSDRIREYLPVELSLPAVGQGALGLECRTGDHRIRTILARMHDPETTACVLAERGVLSALDGGCQLPIAAHARTISPEQIELIARILDVEGTTLLEEHTSGPAKEAHRLGVEAAQKLLSRGGQKILTDILSAARISSSEK</sequence>
<evidence type="ECO:0000313" key="11">
    <source>
        <dbReference type="EMBL" id="EES53764.1"/>
    </source>
</evidence>
<comment type="function">
    <text evidence="1 8">Tetrapolymerization of the monopyrrole PBG into the hydroxymethylbilane pre-uroporphyrinogen in several discrete steps.</text>
</comment>
<feature type="modified residue" description="S-(dipyrrolylmethanemethyl)cysteine" evidence="8">
    <location>
        <position position="245"/>
    </location>
</feature>
<dbReference type="Pfam" id="PF01379">
    <property type="entry name" value="Porphobil_deam"/>
    <property type="match status" value="1"/>
</dbReference>
<dbReference type="EMBL" id="GG693855">
    <property type="protein sequence ID" value="EES53764.1"/>
    <property type="molecule type" value="Genomic_DNA"/>
</dbReference>
<dbReference type="SUPFAM" id="SSF53850">
    <property type="entry name" value="Periplasmic binding protein-like II"/>
    <property type="match status" value="1"/>
</dbReference>
<feature type="domain" description="Porphobilinogen deaminase C-terminal" evidence="10">
    <location>
        <begin position="229"/>
        <end position="299"/>
    </location>
</feature>
<evidence type="ECO:0000256" key="7">
    <source>
        <dbReference type="ARBA" id="ARBA00048169"/>
    </source>
</evidence>
<dbReference type="FunFam" id="3.40.190.10:FF:000005">
    <property type="entry name" value="Porphobilinogen deaminase"/>
    <property type="match status" value="1"/>
</dbReference>
<evidence type="ECO:0000256" key="5">
    <source>
        <dbReference type="ARBA" id="ARBA00022679"/>
    </source>
</evidence>
<comment type="similarity">
    <text evidence="3 8">Belongs to the HMBS family.</text>
</comment>
<evidence type="ECO:0000256" key="8">
    <source>
        <dbReference type="HAMAP-Rule" id="MF_00260"/>
    </source>
</evidence>
<keyword evidence="12" id="KW-1185">Reference proteome</keyword>
<evidence type="ECO:0000313" key="12">
    <source>
        <dbReference type="Proteomes" id="UP000009374"/>
    </source>
</evidence>
<dbReference type="CDD" id="cd13646">
    <property type="entry name" value="PBP2_EcHMBS_like"/>
    <property type="match status" value="1"/>
</dbReference>
<gene>
    <name evidence="8" type="primary">hemC</name>
    <name evidence="11" type="ORF">UBAL3_57480020</name>
</gene>
<reference evidence="11 12" key="1">
    <citation type="journal article" date="2009" name="Appl. Environ. Microbiol.">
        <title>Community genomic and proteomic analyses of chemoautotrophic iron-oxidizing "Leptospirillum rubarum" (Group II) and "Leptospirillum ferrodiazotrophum" (Group III) bacteria in acid mine drainage biofilms.</title>
        <authorList>
            <person name="Goltsman D.S."/>
            <person name="Denef V.J."/>
            <person name="Singer S.W."/>
            <person name="VerBerkmoes N.C."/>
            <person name="Lefsrud M."/>
            <person name="Mueller R.S."/>
            <person name="Dick G.J."/>
            <person name="Sun C.L."/>
            <person name="Wheeler K.E."/>
            <person name="Zemla A."/>
            <person name="Baker B.J."/>
            <person name="Hauser L."/>
            <person name="Land M."/>
            <person name="Shah M.B."/>
            <person name="Thelen M.P."/>
            <person name="Hettich R.L."/>
            <person name="Banfield J.F."/>
        </authorList>
    </citation>
    <scope>NUCLEOTIDE SEQUENCE [LARGE SCALE GENOMIC DNA]</scope>
</reference>
<proteinExistence type="inferred from homology"/>
<dbReference type="GO" id="GO:0004418">
    <property type="term" value="F:hydroxymethylbilane synthase activity"/>
    <property type="evidence" value="ECO:0007669"/>
    <property type="project" value="UniProtKB-UniRule"/>
</dbReference>
<dbReference type="FunFam" id="3.40.190.10:FF:000004">
    <property type="entry name" value="Porphobilinogen deaminase"/>
    <property type="match status" value="1"/>
</dbReference>
<feature type="domain" description="Porphobilinogen deaminase N-terminal" evidence="9">
    <location>
        <begin position="10"/>
        <end position="216"/>
    </location>
</feature>
<evidence type="ECO:0000259" key="10">
    <source>
        <dbReference type="Pfam" id="PF03900"/>
    </source>
</evidence>
<evidence type="ECO:0000256" key="2">
    <source>
        <dbReference type="ARBA" id="ARBA00004735"/>
    </source>
</evidence>
<comment type="cofactor">
    <cofactor evidence="8">
        <name>dipyrromethane</name>
        <dbReference type="ChEBI" id="CHEBI:60342"/>
    </cofactor>
    <text evidence="8">Binds 1 dipyrromethane group covalently.</text>
</comment>
<keyword evidence="5 8" id="KW-0808">Transferase</keyword>
<organism evidence="11 12">
    <name type="scientific">Leptospirillum ferrodiazotrophum</name>
    <dbReference type="NCBI Taxonomy" id="412449"/>
    <lineage>
        <taxon>Bacteria</taxon>
        <taxon>Pseudomonadati</taxon>
        <taxon>Nitrospirota</taxon>
        <taxon>Nitrospiria</taxon>
        <taxon>Nitrospirales</taxon>
        <taxon>Nitrospiraceae</taxon>
        <taxon>Leptospirillum</taxon>
    </lineage>
</organism>
<dbReference type="GO" id="GO:0005737">
    <property type="term" value="C:cytoplasm"/>
    <property type="evidence" value="ECO:0007669"/>
    <property type="project" value="UniProtKB-UniRule"/>
</dbReference>
<comment type="catalytic activity">
    <reaction evidence="7 8">
        <text>4 porphobilinogen + H2O = hydroxymethylbilane + 4 NH4(+)</text>
        <dbReference type="Rhea" id="RHEA:13185"/>
        <dbReference type="ChEBI" id="CHEBI:15377"/>
        <dbReference type="ChEBI" id="CHEBI:28938"/>
        <dbReference type="ChEBI" id="CHEBI:57845"/>
        <dbReference type="ChEBI" id="CHEBI:58126"/>
        <dbReference type="EC" id="2.5.1.61"/>
    </reaction>
</comment>
<keyword evidence="6 8" id="KW-0627">Porphyrin biosynthesis</keyword>
<dbReference type="EC" id="2.5.1.61" evidence="8"/>
<dbReference type="InterPro" id="IPR022418">
    <property type="entry name" value="Porphobilinogen_deaminase_C"/>
</dbReference>
<dbReference type="AlphaFoldDB" id="C6HUG2"/>
<dbReference type="GO" id="GO:0006782">
    <property type="term" value="P:protoporphyrinogen IX biosynthetic process"/>
    <property type="evidence" value="ECO:0007669"/>
    <property type="project" value="UniProtKB-UniRule"/>
</dbReference>
<dbReference type="InterPro" id="IPR036803">
    <property type="entry name" value="Porphobilinogen_deaminase_C_sf"/>
</dbReference>
<dbReference type="Pfam" id="PF03900">
    <property type="entry name" value="Porphobil_deamC"/>
    <property type="match status" value="1"/>
</dbReference>
<name>C6HUG2_9BACT</name>
<dbReference type="InterPro" id="IPR022417">
    <property type="entry name" value="Porphobilin_deaminase_N"/>
</dbReference>
<accession>C6HUG2</accession>
<evidence type="ECO:0000256" key="1">
    <source>
        <dbReference type="ARBA" id="ARBA00002869"/>
    </source>
</evidence>
<evidence type="ECO:0000256" key="3">
    <source>
        <dbReference type="ARBA" id="ARBA00005638"/>
    </source>
</evidence>
<dbReference type="PANTHER" id="PTHR11557">
    <property type="entry name" value="PORPHOBILINOGEN DEAMINASE"/>
    <property type="match status" value="1"/>
</dbReference>
<evidence type="ECO:0000256" key="6">
    <source>
        <dbReference type="ARBA" id="ARBA00023244"/>
    </source>
</evidence>
<comment type="miscellaneous">
    <text evidence="8">The porphobilinogen subunits are added to the dipyrromethane group.</text>
</comment>
<protein>
    <recommendedName>
        <fullName evidence="8">Porphobilinogen deaminase</fullName>
        <shortName evidence="8">PBG</shortName>
        <ecNumber evidence="8">2.5.1.61</ecNumber>
    </recommendedName>
    <alternativeName>
        <fullName evidence="8">Hydroxymethylbilane synthase</fullName>
        <shortName evidence="8">HMBS</shortName>
    </alternativeName>
    <alternativeName>
        <fullName evidence="8">Pre-uroporphyrinogen synthase</fullName>
    </alternativeName>
</protein>
<comment type="pathway">
    <text evidence="2">Porphyrin-containing compound metabolism; protoporphyrin-IX biosynthesis; coproporphyrinogen-III from 5-aminolevulinate: step 2/4.</text>
</comment>